<feature type="transmembrane region" description="Helical" evidence="1">
    <location>
        <begin position="38"/>
        <end position="55"/>
    </location>
</feature>
<reference evidence="2 3" key="1">
    <citation type="submission" date="2018-08" db="EMBL/GenBank/DDBJ databases">
        <title>Genomic Encyclopedia of Archaeal and Bacterial Type Strains, Phase II (KMG-II): from individual species to whole genera.</title>
        <authorList>
            <person name="Goeker M."/>
        </authorList>
    </citation>
    <scope>NUCLEOTIDE SEQUENCE [LARGE SCALE GENOMIC DNA]</scope>
    <source>
        <strain evidence="2 3">DSM 5002</strain>
    </source>
</reference>
<proteinExistence type="predicted"/>
<comment type="caution">
    <text evidence="2">The sequence shown here is derived from an EMBL/GenBank/DDBJ whole genome shotgun (WGS) entry which is preliminary data.</text>
</comment>
<organism evidence="2 3">
    <name type="scientific">Dichotomicrobium thermohalophilum</name>
    <dbReference type="NCBI Taxonomy" id="933063"/>
    <lineage>
        <taxon>Bacteria</taxon>
        <taxon>Pseudomonadati</taxon>
        <taxon>Pseudomonadota</taxon>
        <taxon>Alphaproteobacteria</taxon>
        <taxon>Hyphomicrobiales</taxon>
        <taxon>Hyphomicrobiaceae</taxon>
        <taxon>Dichotomicrobium</taxon>
    </lineage>
</organism>
<dbReference type="RefSeq" id="WP_170144380.1">
    <property type="nucleotide sequence ID" value="NZ_QXDF01000001.1"/>
</dbReference>
<dbReference type="Proteomes" id="UP000266273">
    <property type="component" value="Unassembled WGS sequence"/>
</dbReference>
<protein>
    <submittedName>
        <fullName evidence="2">Uncharacterized protein</fullName>
    </submittedName>
</protein>
<evidence type="ECO:0000313" key="3">
    <source>
        <dbReference type="Proteomes" id="UP000266273"/>
    </source>
</evidence>
<keyword evidence="1" id="KW-0812">Transmembrane</keyword>
<sequence length="58" mass="6256">MMLSPPTKLTFRLSLLIAILALVVQFVPQVATYVPVPGFYIALAAFLLLALGNVLRGI</sequence>
<keyword evidence="1" id="KW-1133">Transmembrane helix</keyword>
<dbReference type="EMBL" id="QXDF01000001">
    <property type="protein sequence ID" value="RIA56611.1"/>
    <property type="molecule type" value="Genomic_DNA"/>
</dbReference>
<evidence type="ECO:0000256" key="1">
    <source>
        <dbReference type="SAM" id="Phobius"/>
    </source>
</evidence>
<dbReference type="AlphaFoldDB" id="A0A397QEC6"/>
<gene>
    <name evidence="2" type="ORF">BXY53_1717</name>
</gene>
<keyword evidence="1" id="KW-0472">Membrane</keyword>
<accession>A0A397QEC6</accession>
<keyword evidence="3" id="KW-1185">Reference proteome</keyword>
<name>A0A397QEC6_9HYPH</name>
<evidence type="ECO:0000313" key="2">
    <source>
        <dbReference type="EMBL" id="RIA56611.1"/>
    </source>
</evidence>